<evidence type="ECO:0000313" key="3">
    <source>
        <dbReference type="Proteomes" id="UP000740727"/>
    </source>
</evidence>
<evidence type="ECO:0000313" key="2">
    <source>
        <dbReference type="EMBL" id="NBR94102.1"/>
    </source>
</evidence>
<evidence type="ECO:0008006" key="4">
    <source>
        <dbReference type="Google" id="ProtNLM"/>
    </source>
</evidence>
<name>A0A965GED4_9PROT</name>
<feature type="transmembrane region" description="Helical" evidence="1">
    <location>
        <begin position="105"/>
        <end position="123"/>
    </location>
</feature>
<sequence>MILTWLLPENLSRPINKNVFHRRLQFLESVIDDLENGQSVYESFEKNWYPGLSQTAIEKFFYLSFSQGLVILPALREFLKECQFQIDRERAIDIEIAPIRATLKLLTYFPGIILIGAAFSNVMPLNKTLINPIPIAMILGSIALQIIGRRWSESIISHVKD</sequence>
<keyword evidence="1" id="KW-0472">Membrane</keyword>
<gene>
    <name evidence="2" type="ORF">EBT44_04610</name>
</gene>
<keyword evidence="1" id="KW-0812">Transmembrane</keyword>
<keyword evidence="1" id="KW-1133">Transmembrane helix</keyword>
<dbReference type="AlphaFoldDB" id="A0A965GED4"/>
<accession>A0A965GED4</accession>
<dbReference type="Proteomes" id="UP000740727">
    <property type="component" value="Unassembled WGS sequence"/>
</dbReference>
<feature type="transmembrane region" description="Helical" evidence="1">
    <location>
        <begin position="129"/>
        <end position="147"/>
    </location>
</feature>
<comment type="caution">
    <text evidence="2">The sequence shown here is derived from an EMBL/GenBank/DDBJ whole genome shotgun (WGS) entry which is preliminary data.</text>
</comment>
<protein>
    <recommendedName>
        <fullName evidence="4">Type II secretion system protein GspF domain-containing protein</fullName>
    </recommendedName>
</protein>
<evidence type="ECO:0000256" key="1">
    <source>
        <dbReference type="SAM" id="Phobius"/>
    </source>
</evidence>
<organism evidence="2 3">
    <name type="scientific">Candidatus Fonsibacter lacus</name>
    <dbReference type="NCBI Taxonomy" id="2576439"/>
    <lineage>
        <taxon>Bacteria</taxon>
        <taxon>Pseudomonadati</taxon>
        <taxon>Pseudomonadota</taxon>
        <taxon>Alphaproteobacteria</taxon>
        <taxon>Candidatus Pelagibacterales</taxon>
        <taxon>Candidatus Pelagibacterales incertae sedis</taxon>
        <taxon>Candidatus Fonsibacter</taxon>
    </lineage>
</organism>
<reference evidence="2" key="1">
    <citation type="submission" date="2018-10" db="EMBL/GenBank/DDBJ databases">
        <title>Iterative Subtractive Binning of Freshwater Chronoseries Metagenomes Recovers Nearly Complete Genomes from over Four Hundred Novel Species.</title>
        <authorList>
            <person name="Rodriguez-R L.M."/>
            <person name="Tsementzi D."/>
            <person name="Luo C."/>
            <person name="Konstantinidis K.T."/>
        </authorList>
    </citation>
    <scope>NUCLEOTIDE SEQUENCE</scope>
    <source>
        <strain evidence="2">WB5_2A_028</strain>
    </source>
</reference>
<proteinExistence type="predicted"/>
<dbReference type="EMBL" id="RFXN01000057">
    <property type="protein sequence ID" value="NBR94102.1"/>
    <property type="molecule type" value="Genomic_DNA"/>
</dbReference>